<keyword evidence="5" id="KW-0808">Transferase</keyword>
<dbReference type="InterPro" id="IPR011009">
    <property type="entry name" value="Kinase-like_dom_sf"/>
</dbReference>
<comment type="similarity">
    <text evidence="2">Belongs to the protein kinase superfamily. RIO-type Ser/Thr kinase family.</text>
</comment>
<dbReference type="FunFam" id="3.30.200.20:FF:000052">
    <property type="entry name" value="Serine/threonine-protein kinase RIO2"/>
    <property type="match status" value="1"/>
</dbReference>
<gene>
    <name evidence="17" type="ORF">LECACI_7A005616</name>
</gene>
<evidence type="ECO:0000256" key="11">
    <source>
        <dbReference type="ARBA" id="ARBA00047899"/>
    </source>
</evidence>
<keyword evidence="7" id="KW-0547">Nucleotide-binding</keyword>
<evidence type="ECO:0000256" key="7">
    <source>
        <dbReference type="ARBA" id="ARBA00022741"/>
    </source>
</evidence>
<feature type="compositionally biased region" description="Low complexity" evidence="15">
    <location>
        <begin position="335"/>
        <end position="344"/>
    </location>
</feature>
<dbReference type="CDD" id="cd05144">
    <property type="entry name" value="RIO2_C"/>
    <property type="match status" value="1"/>
</dbReference>
<evidence type="ECO:0000256" key="15">
    <source>
        <dbReference type="SAM" id="MobiDB-lite"/>
    </source>
</evidence>
<accession>A0AAI9EBR8</accession>
<evidence type="ECO:0000256" key="5">
    <source>
        <dbReference type="ARBA" id="ARBA00022679"/>
    </source>
</evidence>
<dbReference type="GO" id="GO:0030688">
    <property type="term" value="C:preribosome, small subunit precursor"/>
    <property type="evidence" value="ECO:0007669"/>
    <property type="project" value="TreeGrafter"/>
</dbReference>
<dbReference type="GO" id="GO:0005829">
    <property type="term" value="C:cytosol"/>
    <property type="evidence" value="ECO:0007669"/>
    <property type="project" value="TreeGrafter"/>
</dbReference>
<dbReference type="InterPro" id="IPR018935">
    <property type="entry name" value="RIO_kinase_CS"/>
</dbReference>
<evidence type="ECO:0000259" key="16">
    <source>
        <dbReference type="SMART" id="SM00090"/>
    </source>
</evidence>
<dbReference type="AlphaFoldDB" id="A0AAI9EBR8"/>
<dbReference type="PANTHER" id="PTHR45852:SF1">
    <property type="entry name" value="SERINE_THREONINE-PROTEIN KINASE RIO2"/>
    <property type="match status" value="1"/>
</dbReference>
<keyword evidence="18" id="KW-1185">Reference proteome</keyword>
<name>A0AAI9EBR8_9PEZI</name>
<proteinExistence type="inferred from homology"/>
<dbReference type="Gene3D" id="3.30.200.20">
    <property type="entry name" value="Phosphorylase Kinase, domain 1"/>
    <property type="match status" value="1"/>
</dbReference>
<evidence type="ECO:0000256" key="9">
    <source>
        <dbReference type="ARBA" id="ARBA00022840"/>
    </source>
</evidence>
<keyword evidence="4" id="KW-0723">Serine/threonine-protein kinase</keyword>
<comment type="catalytic activity">
    <reaction evidence="11">
        <text>L-threonyl-[protein] + ATP = O-phospho-L-threonyl-[protein] + ADP + H(+)</text>
        <dbReference type="Rhea" id="RHEA:46608"/>
        <dbReference type="Rhea" id="RHEA-COMP:11060"/>
        <dbReference type="Rhea" id="RHEA-COMP:11605"/>
        <dbReference type="ChEBI" id="CHEBI:15378"/>
        <dbReference type="ChEBI" id="CHEBI:30013"/>
        <dbReference type="ChEBI" id="CHEBI:30616"/>
        <dbReference type="ChEBI" id="CHEBI:61977"/>
        <dbReference type="ChEBI" id="CHEBI:456216"/>
        <dbReference type="EC" id="2.7.11.1"/>
    </reaction>
</comment>
<dbReference type="InterPro" id="IPR036390">
    <property type="entry name" value="WH_DNA-bd_sf"/>
</dbReference>
<keyword evidence="9" id="KW-0067">ATP-binding</keyword>
<dbReference type="InterPro" id="IPR030484">
    <property type="entry name" value="Rio2"/>
</dbReference>
<dbReference type="Pfam" id="PF09202">
    <property type="entry name" value="Rio2_N"/>
    <property type="match status" value="1"/>
</dbReference>
<dbReference type="InterPro" id="IPR000687">
    <property type="entry name" value="RIO_kinase"/>
</dbReference>
<dbReference type="PANTHER" id="PTHR45852">
    <property type="entry name" value="SER/THR-PROTEIN KINASE RIO2"/>
    <property type="match status" value="1"/>
</dbReference>
<keyword evidence="10" id="KW-0460">Magnesium</keyword>
<evidence type="ECO:0000256" key="8">
    <source>
        <dbReference type="ARBA" id="ARBA00022777"/>
    </source>
</evidence>
<evidence type="ECO:0000313" key="18">
    <source>
        <dbReference type="Proteomes" id="UP001296104"/>
    </source>
</evidence>
<feature type="domain" description="RIO kinase" evidence="16">
    <location>
        <begin position="66"/>
        <end position="301"/>
    </location>
</feature>
<dbReference type="SMART" id="SM00090">
    <property type="entry name" value="RIO"/>
    <property type="match status" value="1"/>
</dbReference>
<dbReference type="SUPFAM" id="SSF56112">
    <property type="entry name" value="Protein kinase-like (PK-like)"/>
    <property type="match status" value="1"/>
</dbReference>
<dbReference type="Gene3D" id="1.10.10.10">
    <property type="entry name" value="Winged helix-like DNA-binding domain superfamily/Winged helix DNA-binding domain"/>
    <property type="match status" value="1"/>
</dbReference>
<comment type="cofactor">
    <cofactor evidence="1">
        <name>Mg(2+)</name>
        <dbReference type="ChEBI" id="CHEBI:18420"/>
    </cofactor>
</comment>
<dbReference type="GO" id="GO:0030490">
    <property type="term" value="P:maturation of SSU-rRNA"/>
    <property type="evidence" value="ECO:0007669"/>
    <property type="project" value="TreeGrafter"/>
</dbReference>
<dbReference type="GO" id="GO:0005634">
    <property type="term" value="C:nucleus"/>
    <property type="evidence" value="ECO:0007669"/>
    <property type="project" value="TreeGrafter"/>
</dbReference>
<evidence type="ECO:0000256" key="13">
    <source>
        <dbReference type="ARBA" id="ARBA00068353"/>
    </source>
</evidence>
<reference evidence="17" key="1">
    <citation type="submission" date="2023-11" db="EMBL/GenBank/DDBJ databases">
        <authorList>
            <person name="Alioto T."/>
            <person name="Alioto T."/>
            <person name="Gomez Garrido J."/>
        </authorList>
    </citation>
    <scope>NUCLEOTIDE SEQUENCE</scope>
</reference>
<dbReference type="GO" id="GO:0004674">
    <property type="term" value="F:protein serine/threonine kinase activity"/>
    <property type="evidence" value="ECO:0007669"/>
    <property type="project" value="UniProtKB-KW"/>
</dbReference>
<evidence type="ECO:0000256" key="2">
    <source>
        <dbReference type="ARBA" id="ARBA00009196"/>
    </source>
</evidence>
<dbReference type="EMBL" id="CAVMBE010000036">
    <property type="protein sequence ID" value="CAK4030458.1"/>
    <property type="molecule type" value="Genomic_DNA"/>
</dbReference>
<evidence type="ECO:0000256" key="4">
    <source>
        <dbReference type="ARBA" id="ARBA00022527"/>
    </source>
</evidence>
<evidence type="ECO:0000256" key="14">
    <source>
        <dbReference type="ARBA" id="ARBA00068837"/>
    </source>
</evidence>
<protein>
    <recommendedName>
        <fullName evidence="13">Serine/threonine-protein kinase RIO2</fullName>
        <ecNumber evidence="3">2.7.11.1</ecNumber>
    </recommendedName>
    <alternativeName>
        <fullName evidence="14">Serine/threonine-protein kinase rio2</fullName>
    </alternativeName>
</protein>
<feature type="region of interest" description="Disordered" evidence="15">
    <location>
        <begin position="333"/>
        <end position="387"/>
    </location>
</feature>
<keyword evidence="8 17" id="KW-0418">Kinase</keyword>
<dbReference type="Proteomes" id="UP001296104">
    <property type="component" value="Unassembled WGS sequence"/>
</dbReference>
<comment type="catalytic activity">
    <reaction evidence="12">
        <text>L-seryl-[protein] + ATP = O-phospho-L-seryl-[protein] + ADP + H(+)</text>
        <dbReference type="Rhea" id="RHEA:17989"/>
        <dbReference type="Rhea" id="RHEA-COMP:9863"/>
        <dbReference type="Rhea" id="RHEA-COMP:11604"/>
        <dbReference type="ChEBI" id="CHEBI:15378"/>
        <dbReference type="ChEBI" id="CHEBI:29999"/>
        <dbReference type="ChEBI" id="CHEBI:30616"/>
        <dbReference type="ChEBI" id="CHEBI:83421"/>
        <dbReference type="ChEBI" id="CHEBI:456216"/>
        <dbReference type="EC" id="2.7.11.1"/>
    </reaction>
</comment>
<dbReference type="EC" id="2.7.11.1" evidence="3"/>
<evidence type="ECO:0000256" key="3">
    <source>
        <dbReference type="ARBA" id="ARBA00012513"/>
    </source>
</evidence>
<organism evidence="17 18">
    <name type="scientific">Lecanosticta acicola</name>
    <dbReference type="NCBI Taxonomy" id="111012"/>
    <lineage>
        <taxon>Eukaryota</taxon>
        <taxon>Fungi</taxon>
        <taxon>Dikarya</taxon>
        <taxon>Ascomycota</taxon>
        <taxon>Pezizomycotina</taxon>
        <taxon>Dothideomycetes</taxon>
        <taxon>Dothideomycetidae</taxon>
        <taxon>Mycosphaerellales</taxon>
        <taxon>Mycosphaerellaceae</taxon>
        <taxon>Lecanosticta</taxon>
    </lineage>
</organism>
<keyword evidence="6" id="KW-0479">Metal-binding</keyword>
<dbReference type="InterPro" id="IPR036388">
    <property type="entry name" value="WH-like_DNA-bd_sf"/>
</dbReference>
<evidence type="ECO:0000256" key="1">
    <source>
        <dbReference type="ARBA" id="ARBA00001946"/>
    </source>
</evidence>
<dbReference type="FunFam" id="1.10.10.10:FF:000053">
    <property type="entry name" value="Serine/threonine-protein kinase RIO2"/>
    <property type="match status" value="1"/>
</dbReference>
<dbReference type="PROSITE" id="PS01245">
    <property type="entry name" value="RIO1"/>
    <property type="match status" value="1"/>
</dbReference>
<feature type="compositionally biased region" description="Acidic residues" evidence="15">
    <location>
        <begin position="347"/>
        <end position="364"/>
    </location>
</feature>
<dbReference type="InterPro" id="IPR015285">
    <property type="entry name" value="RIO2_wHTH_N"/>
</dbReference>
<comment type="caution">
    <text evidence="17">The sequence shown here is derived from an EMBL/GenBank/DDBJ whole genome shotgun (WGS) entry which is preliminary data.</text>
</comment>
<evidence type="ECO:0000313" key="17">
    <source>
        <dbReference type="EMBL" id="CAK4030458.1"/>
    </source>
</evidence>
<dbReference type="SUPFAM" id="SSF46785">
    <property type="entry name" value="Winged helix' DNA-binding domain"/>
    <property type="match status" value="1"/>
</dbReference>
<dbReference type="InterPro" id="IPR018934">
    <property type="entry name" value="RIO_dom"/>
</dbReference>
<evidence type="ECO:0000256" key="12">
    <source>
        <dbReference type="ARBA" id="ARBA00048679"/>
    </source>
</evidence>
<dbReference type="GO" id="GO:0005524">
    <property type="term" value="F:ATP binding"/>
    <property type="evidence" value="ECO:0007669"/>
    <property type="project" value="UniProtKB-KW"/>
</dbReference>
<sequence length="434" mass="48994">MKLDTKAIRYLTGEDWRVLTAVEQGSKNHEVVPTPLIQQIAGLRGGSGVHKCISNLAKVGLIAKVKNARYDGYRLTYGGLDYLALNAHRKSNVVFSLGNQIGVGKESDIYITASPEGRQQVLKLHRLGRISFRTVKANRDYLRARSTGSWMYLSRLAAQKEHAFMRVLHREGFPVPEPLAWSRHTVVMEFIDSFPLRMIETVADPGKLYADLMDIIVQLARRGLIHGDFNEFNLLIKEQSVGDKVKVLPILIDFPQTVSTNHVNAQFYFDRDVACVKRYFERKFKYVSDEPGPFFADAIKGADRERRLDIEVEASGFSRKMGKELERFVEATAGNQEEQNAAHEQQVEEEEDDEVDEADDEEEKLDGNEASAADHESDSLQLAEEMETFVLDDGSNARPYNLSDFGLQPLELSQDPDVVAEKVRTKKKATGWAI</sequence>
<evidence type="ECO:0000256" key="6">
    <source>
        <dbReference type="ARBA" id="ARBA00022723"/>
    </source>
</evidence>
<evidence type="ECO:0000256" key="10">
    <source>
        <dbReference type="ARBA" id="ARBA00022842"/>
    </source>
</evidence>
<dbReference type="Gene3D" id="1.10.510.10">
    <property type="entry name" value="Transferase(Phosphotransferase) domain 1"/>
    <property type="match status" value="1"/>
</dbReference>
<dbReference type="GO" id="GO:0046872">
    <property type="term" value="F:metal ion binding"/>
    <property type="evidence" value="ECO:0007669"/>
    <property type="project" value="UniProtKB-KW"/>
</dbReference>
<dbReference type="Pfam" id="PF01163">
    <property type="entry name" value="RIO1"/>
    <property type="match status" value="1"/>
</dbReference>